<organism evidence="5 6">
    <name type="scientific">Diutina rugosa</name>
    <name type="common">Yeast</name>
    <name type="synonym">Candida rugosa</name>
    <dbReference type="NCBI Taxonomy" id="5481"/>
    <lineage>
        <taxon>Eukaryota</taxon>
        <taxon>Fungi</taxon>
        <taxon>Dikarya</taxon>
        <taxon>Ascomycota</taxon>
        <taxon>Saccharomycotina</taxon>
        <taxon>Pichiomycetes</taxon>
        <taxon>Debaryomycetaceae</taxon>
        <taxon>Diutina</taxon>
    </lineage>
</organism>
<evidence type="ECO:0000313" key="6">
    <source>
        <dbReference type="Proteomes" id="UP000449547"/>
    </source>
</evidence>
<dbReference type="EMBL" id="SWFT01000066">
    <property type="protein sequence ID" value="KAA8903711.1"/>
    <property type="molecule type" value="Genomic_DNA"/>
</dbReference>
<evidence type="ECO:0000313" key="5">
    <source>
        <dbReference type="EMBL" id="KAA8903711.1"/>
    </source>
</evidence>
<dbReference type="GeneID" id="54780873"/>
<feature type="transmembrane region" description="Helical" evidence="2">
    <location>
        <begin position="230"/>
        <end position="249"/>
    </location>
</feature>
<dbReference type="RefSeq" id="XP_034012917.1">
    <property type="nucleotide sequence ID" value="XM_034154851.1"/>
</dbReference>
<feature type="region of interest" description="Disordered" evidence="1">
    <location>
        <begin position="109"/>
        <end position="128"/>
    </location>
</feature>
<gene>
    <name evidence="5" type="ORF">DIURU_002222</name>
</gene>
<proteinExistence type="predicted"/>
<dbReference type="InterPro" id="IPR045226">
    <property type="entry name" value="Dsc3"/>
</dbReference>
<keyword evidence="2" id="KW-0472">Membrane</keyword>
<feature type="domain" description="DSC E3 ubiquitin ligase complex subunit 3 C-terminal" evidence="4">
    <location>
        <begin position="128"/>
        <end position="276"/>
    </location>
</feature>
<name>A0A642UQY5_DIURU</name>
<feature type="region of interest" description="Disordered" evidence="1">
    <location>
        <begin position="156"/>
        <end position="175"/>
    </location>
</feature>
<feature type="compositionally biased region" description="Polar residues" evidence="1">
    <location>
        <begin position="114"/>
        <end position="127"/>
    </location>
</feature>
<evidence type="ECO:0000256" key="1">
    <source>
        <dbReference type="SAM" id="MobiDB-lite"/>
    </source>
</evidence>
<accession>A0A642UQY5</accession>
<dbReference type="OMA" id="RIYVNCS"/>
<feature type="transmembrane region" description="Helical" evidence="2">
    <location>
        <begin position="261"/>
        <end position="280"/>
    </location>
</feature>
<reference evidence="5 6" key="1">
    <citation type="submission" date="2019-07" db="EMBL/GenBank/DDBJ databases">
        <title>Genome assembly of two rare yeast pathogens: Diutina rugosa and Trichomonascus ciferrii.</title>
        <authorList>
            <person name="Mixao V."/>
            <person name="Saus E."/>
            <person name="Hansen A."/>
            <person name="Lass-Flor C."/>
            <person name="Gabaldon T."/>
        </authorList>
    </citation>
    <scope>NUCLEOTIDE SEQUENCE [LARGE SCALE GENOMIC DNA]</scope>
    <source>
        <strain evidence="5 6">CBS 613</strain>
    </source>
</reference>
<dbReference type="AlphaFoldDB" id="A0A642UQY5"/>
<evidence type="ECO:0008006" key="7">
    <source>
        <dbReference type="Google" id="ProtNLM"/>
    </source>
</evidence>
<dbReference type="GO" id="GO:0044695">
    <property type="term" value="C:Dsc E3 ubiquitin ligase complex"/>
    <property type="evidence" value="ECO:0007669"/>
    <property type="project" value="InterPro"/>
</dbReference>
<comment type="caution">
    <text evidence="5">The sequence shown here is derived from an EMBL/GenBank/DDBJ whole genome shotgun (WGS) entry which is preliminary data.</text>
</comment>
<keyword evidence="2" id="KW-0812">Transmembrane</keyword>
<dbReference type="OrthoDB" id="2556122at2759"/>
<evidence type="ECO:0000256" key="2">
    <source>
        <dbReference type="SAM" id="Phobius"/>
    </source>
</evidence>
<dbReference type="PANTHER" id="PTHR28049">
    <property type="entry name" value="TRANSMEMBRANE PROTEIN YOR223W"/>
    <property type="match status" value="1"/>
</dbReference>
<keyword evidence="6" id="KW-1185">Reference proteome</keyword>
<dbReference type="GO" id="GO:0005783">
    <property type="term" value="C:endoplasmic reticulum"/>
    <property type="evidence" value="ECO:0007669"/>
    <property type="project" value="TreeGrafter"/>
</dbReference>
<dbReference type="PANTHER" id="PTHR28049:SF1">
    <property type="entry name" value="DSC E3 UBIQUITIN LIGASE COMPLEX SUBUNIT 3"/>
    <property type="match status" value="1"/>
</dbReference>
<dbReference type="InterPro" id="IPR025390">
    <property type="entry name" value="Dsc3_C"/>
</dbReference>
<dbReference type="InterPro" id="IPR019413">
    <property type="entry name" value="Dsc3_ub-like_dom"/>
</dbReference>
<evidence type="ECO:0000259" key="3">
    <source>
        <dbReference type="Pfam" id="PF10302"/>
    </source>
</evidence>
<dbReference type="Pfam" id="PF13373">
    <property type="entry name" value="Dsc3_C"/>
    <property type="match status" value="1"/>
</dbReference>
<dbReference type="VEuPathDB" id="FungiDB:DIURU_002222"/>
<dbReference type="Pfam" id="PF10302">
    <property type="entry name" value="Dsc3_N"/>
    <property type="match status" value="1"/>
</dbReference>
<feature type="region of interest" description="Disordered" evidence="1">
    <location>
        <begin position="195"/>
        <end position="214"/>
    </location>
</feature>
<keyword evidence="2" id="KW-1133">Transmembrane helix</keyword>
<protein>
    <recommendedName>
        <fullName evidence="7">Ubiquitin-like domain-containing protein</fullName>
    </recommendedName>
</protein>
<dbReference type="Proteomes" id="UP000449547">
    <property type="component" value="Unassembled WGS sequence"/>
</dbReference>
<feature type="domain" description="DSC E3 ubiquitin ligase complex subunit 3 ubiquitin-like" evidence="3">
    <location>
        <begin position="5"/>
        <end position="101"/>
    </location>
</feature>
<evidence type="ECO:0000259" key="4">
    <source>
        <dbReference type="Pfam" id="PF13373"/>
    </source>
</evidence>
<sequence>MKVIIRVRFTNSVASDAALPDLDLPFSYNPSQDDINRLVSTSWIKAQIRSKVPQTNDRRLRLIYNGRVLNVETNYKRDVFNQLSAQSGEDLVVFIHCVVGDHLTRQQLEEESSLDNATPVTSTTPQQIGFDRLLNQGFSEEDVRDLRRQFLAIHAQDQPSSGQGQIADVEDEEQRQRRLREMEEQWIEQTMMYPSADGTSSARPAGPGAVADGANARPAADLEDYEEWDLVFGMLLGLFLGAVAVVWLLSDSTVFSKRQQWSIVAGILANTMIALTHIMFRA</sequence>